<dbReference type="HOGENOM" id="CLU_2977620_0_0_7"/>
<keyword evidence="3" id="KW-1185">Reference proteome</keyword>
<dbReference type="KEGG" id="sat:SYN_03839"/>
<protein>
    <submittedName>
        <fullName evidence="2">Hypothetical cytosolic protein</fullName>
    </submittedName>
</protein>
<evidence type="ECO:0000256" key="1">
    <source>
        <dbReference type="SAM" id="MobiDB-lite"/>
    </source>
</evidence>
<organism evidence="2 3">
    <name type="scientific">Syntrophus aciditrophicus (strain SB)</name>
    <dbReference type="NCBI Taxonomy" id="56780"/>
    <lineage>
        <taxon>Bacteria</taxon>
        <taxon>Pseudomonadati</taxon>
        <taxon>Thermodesulfobacteriota</taxon>
        <taxon>Syntrophia</taxon>
        <taxon>Syntrophales</taxon>
        <taxon>Syntrophaceae</taxon>
        <taxon>Syntrophus</taxon>
    </lineage>
</organism>
<dbReference type="EMBL" id="CP000252">
    <property type="protein sequence ID" value="ABC78964.1"/>
    <property type="molecule type" value="Genomic_DNA"/>
</dbReference>
<evidence type="ECO:0000313" key="2">
    <source>
        <dbReference type="EMBL" id="ABC78964.1"/>
    </source>
</evidence>
<feature type="region of interest" description="Disordered" evidence="1">
    <location>
        <begin position="1"/>
        <end position="22"/>
    </location>
</feature>
<accession>Q2LY07</accession>
<evidence type="ECO:0000313" key="3">
    <source>
        <dbReference type="Proteomes" id="UP000001933"/>
    </source>
</evidence>
<proteinExistence type="predicted"/>
<gene>
    <name evidence="2" type="ORF">SYN_03839</name>
</gene>
<dbReference type="STRING" id="56780.SYN_03839"/>
<dbReference type="Proteomes" id="UP000001933">
    <property type="component" value="Chromosome"/>
</dbReference>
<dbReference type="AlphaFoldDB" id="Q2LY07"/>
<sequence length="58" mass="6762">MFTAAFKNKRDHAKPCPEKGKVANPLHKNRIFSNFLSPEGARLIKVWKYKAHQSMYET</sequence>
<dbReference type="InParanoid" id="Q2LY07"/>
<name>Q2LY07_SYNAS</name>
<reference evidence="2 3" key="1">
    <citation type="journal article" date="2007" name="Proc. Natl. Acad. Sci. U.S.A.">
        <title>The genome of Syntrophus aciditrophicus: life at the thermodynamic limit of microbial growth.</title>
        <authorList>
            <person name="McInerney M.J."/>
            <person name="Rohlin L."/>
            <person name="Mouttaki H."/>
            <person name="Kim U."/>
            <person name="Krupp R.S."/>
            <person name="Rios-Hernandez L."/>
            <person name="Sieber J."/>
            <person name="Struchtemeyer C.G."/>
            <person name="Bhattacharyya A."/>
            <person name="Campbell J.W."/>
            <person name="Gunsalus R.P."/>
        </authorList>
    </citation>
    <scope>NUCLEOTIDE SEQUENCE [LARGE SCALE GENOMIC DNA]</scope>
    <source>
        <strain evidence="2 3">SB</strain>
    </source>
</reference>